<dbReference type="InterPro" id="IPR017452">
    <property type="entry name" value="GPCR_Rhodpsn_7TM"/>
</dbReference>
<keyword evidence="3 10" id="KW-1133">Transmembrane helix</keyword>
<sequence length="360" mass="40976">MLHTNEQFFFSLHQASATETTPTVQFYKLLSIITGCLWLFVCCVRANLTASTMNISDEDRDCISASQLNQENIIFATFYILVFLFAVPGNALALWAFCCQKCTSPSKVFLRHLSIADISYILLLPMRTLYHLFNSHWPLGHILCQLSGFLFYVNMYCSIYLMSFISLDRFLAVVLPIKSQLVRKATYAKIIVGIIWVMVIVSMSPILFSRKNMANNATGDCTTLYLEKTSPKALVSTIVAFVIPFSTILVSYVLILLKLQAVKQKEARPVKDKAIKMIILVLMNFCFAFIPYHVSRVVYIMNHSHSCSTRIDCESLGRANRITSALTCVSAVLDPVMYFFLNRTYRNKLLQLFRESRGED</sequence>
<feature type="transmembrane region" description="Helical" evidence="10">
    <location>
        <begin position="73"/>
        <end position="97"/>
    </location>
</feature>
<reference evidence="13" key="1">
    <citation type="submission" date="2025-08" db="UniProtKB">
        <authorList>
            <consortium name="RefSeq"/>
        </authorList>
    </citation>
    <scope>IDENTIFICATION</scope>
</reference>
<dbReference type="PRINTS" id="PR00237">
    <property type="entry name" value="GPCRRHODOPSN"/>
</dbReference>
<dbReference type="PRINTS" id="PR01157">
    <property type="entry name" value="P2YPURNOCPTR"/>
</dbReference>
<gene>
    <name evidence="13" type="primary">si:dkey-96n2.3</name>
</gene>
<dbReference type="GeneID" id="114853124"/>
<dbReference type="KEGG" id="bspl:114853124"/>
<feature type="transmembrane region" description="Helical" evidence="10">
    <location>
        <begin position="29"/>
        <end position="48"/>
    </location>
</feature>
<evidence type="ECO:0000256" key="9">
    <source>
        <dbReference type="RuleBase" id="RU000688"/>
    </source>
</evidence>
<keyword evidence="12" id="KW-1185">Reference proteome</keyword>
<evidence type="ECO:0000313" key="13">
    <source>
        <dbReference type="RefSeq" id="XP_029001954.1"/>
    </source>
</evidence>
<comment type="subcellular location">
    <subcellularLocation>
        <location evidence="1">Membrane</location>
        <topology evidence="1">Multi-pass membrane protein</topology>
    </subcellularLocation>
</comment>
<keyword evidence="7" id="KW-0325">Glycoprotein</keyword>
<dbReference type="Pfam" id="PF00001">
    <property type="entry name" value="7tm_1"/>
    <property type="match status" value="1"/>
</dbReference>
<evidence type="ECO:0000256" key="8">
    <source>
        <dbReference type="ARBA" id="ARBA00023224"/>
    </source>
</evidence>
<dbReference type="AlphaFoldDB" id="A0A6P7M7G0"/>
<feature type="transmembrane region" description="Helical" evidence="10">
    <location>
        <begin position="322"/>
        <end position="341"/>
    </location>
</feature>
<feature type="transmembrane region" description="Helical" evidence="10">
    <location>
        <begin position="149"/>
        <end position="175"/>
    </location>
</feature>
<accession>A0A6P7M7G0</accession>
<name>A0A6P7M7G0_BETSP</name>
<dbReference type="InterPro" id="IPR000276">
    <property type="entry name" value="GPCR_Rhodpsn"/>
</dbReference>
<evidence type="ECO:0000256" key="10">
    <source>
        <dbReference type="SAM" id="Phobius"/>
    </source>
</evidence>
<evidence type="ECO:0000256" key="5">
    <source>
        <dbReference type="ARBA" id="ARBA00023136"/>
    </source>
</evidence>
<comment type="similarity">
    <text evidence="9">Belongs to the G-protein coupled receptor 1 family.</text>
</comment>
<feature type="transmembrane region" description="Helical" evidence="10">
    <location>
        <begin position="187"/>
        <end position="208"/>
    </location>
</feature>
<evidence type="ECO:0000313" key="12">
    <source>
        <dbReference type="Proteomes" id="UP000515150"/>
    </source>
</evidence>
<feature type="domain" description="G-protein coupled receptors family 1 profile" evidence="11">
    <location>
        <begin position="89"/>
        <end position="338"/>
    </location>
</feature>
<evidence type="ECO:0000256" key="4">
    <source>
        <dbReference type="ARBA" id="ARBA00023040"/>
    </source>
</evidence>
<keyword evidence="2 9" id="KW-0812">Transmembrane</keyword>
<proteinExistence type="inferred from homology"/>
<dbReference type="PANTHER" id="PTHR24232:SF105">
    <property type="entry name" value="URACIL NUCLEOTIDE_CYSTEINYL LEUKOTRIENE RECEPTOR-LIKE"/>
    <property type="match status" value="1"/>
</dbReference>
<dbReference type="GO" id="GO:0004930">
    <property type="term" value="F:G protein-coupled receptor activity"/>
    <property type="evidence" value="ECO:0007669"/>
    <property type="project" value="UniProtKB-KW"/>
</dbReference>
<feature type="transmembrane region" description="Helical" evidence="10">
    <location>
        <begin position="233"/>
        <end position="257"/>
    </location>
</feature>
<organism evidence="12 13">
    <name type="scientific">Betta splendens</name>
    <name type="common">Siamese fighting fish</name>
    <dbReference type="NCBI Taxonomy" id="158456"/>
    <lineage>
        <taxon>Eukaryota</taxon>
        <taxon>Metazoa</taxon>
        <taxon>Chordata</taxon>
        <taxon>Craniata</taxon>
        <taxon>Vertebrata</taxon>
        <taxon>Euteleostomi</taxon>
        <taxon>Actinopterygii</taxon>
        <taxon>Neopterygii</taxon>
        <taxon>Teleostei</taxon>
        <taxon>Neoteleostei</taxon>
        <taxon>Acanthomorphata</taxon>
        <taxon>Anabantaria</taxon>
        <taxon>Anabantiformes</taxon>
        <taxon>Anabantoidei</taxon>
        <taxon>Osphronemidae</taxon>
        <taxon>Betta</taxon>
    </lineage>
</organism>
<dbReference type="GO" id="GO:0005886">
    <property type="term" value="C:plasma membrane"/>
    <property type="evidence" value="ECO:0007669"/>
    <property type="project" value="TreeGrafter"/>
</dbReference>
<keyword evidence="5 10" id="KW-0472">Membrane</keyword>
<evidence type="ECO:0000259" key="11">
    <source>
        <dbReference type="PROSITE" id="PS50262"/>
    </source>
</evidence>
<dbReference type="PROSITE" id="PS50262">
    <property type="entry name" value="G_PROTEIN_RECEP_F1_2"/>
    <property type="match status" value="1"/>
</dbReference>
<dbReference type="GO" id="GO:0007200">
    <property type="term" value="P:phospholipase C-activating G protein-coupled receptor signaling pathway"/>
    <property type="evidence" value="ECO:0007669"/>
    <property type="project" value="TreeGrafter"/>
</dbReference>
<dbReference type="InParanoid" id="A0A6P7M7G0"/>
<evidence type="ECO:0000256" key="1">
    <source>
        <dbReference type="ARBA" id="ARBA00004141"/>
    </source>
</evidence>
<evidence type="ECO:0000256" key="2">
    <source>
        <dbReference type="ARBA" id="ARBA00022692"/>
    </source>
</evidence>
<evidence type="ECO:0000256" key="6">
    <source>
        <dbReference type="ARBA" id="ARBA00023170"/>
    </source>
</evidence>
<dbReference type="OrthoDB" id="6503655at2759"/>
<evidence type="ECO:0000256" key="7">
    <source>
        <dbReference type="ARBA" id="ARBA00023180"/>
    </source>
</evidence>
<protein>
    <submittedName>
        <fullName evidence="13">Uracil nucleotide/cysteinyl leukotriene receptor isoform X1</fullName>
    </submittedName>
</protein>
<feature type="transmembrane region" description="Helical" evidence="10">
    <location>
        <begin position="277"/>
        <end position="294"/>
    </location>
</feature>
<dbReference type="PROSITE" id="PS00237">
    <property type="entry name" value="G_PROTEIN_RECEP_F1_1"/>
    <property type="match status" value="1"/>
</dbReference>
<dbReference type="SUPFAM" id="SSF81321">
    <property type="entry name" value="Family A G protein-coupled receptor-like"/>
    <property type="match status" value="1"/>
</dbReference>
<feature type="transmembrane region" description="Helical" evidence="10">
    <location>
        <begin position="109"/>
        <end position="129"/>
    </location>
</feature>
<keyword evidence="6 9" id="KW-0675">Receptor</keyword>
<dbReference type="Gene3D" id="1.20.1070.10">
    <property type="entry name" value="Rhodopsin 7-helix transmembrane proteins"/>
    <property type="match status" value="1"/>
</dbReference>
<dbReference type="PANTHER" id="PTHR24232">
    <property type="entry name" value="G-PROTEIN COUPLED RECEPTOR"/>
    <property type="match status" value="1"/>
</dbReference>
<evidence type="ECO:0000256" key="3">
    <source>
        <dbReference type="ARBA" id="ARBA00022989"/>
    </source>
</evidence>
<keyword evidence="8 9" id="KW-0807">Transducer</keyword>
<keyword evidence="4 9" id="KW-0297">G-protein coupled receptor</keyword>
<dbReference type="GO" id="GO:0035025">
    <property type="term" value="P:positive regulation of Rho protein signal transduction"/>
    <property type="evidence" value="ECO:0007669"/>
    <property type="project" value="TreeGrafter"/>
</dbReference>
<dbReference type="Proteomes" id="UP000515150">
    <property type="component" value="Chromosome 4"/>
</dbReference>
<dbReference type="RefSeq" id="XP_029001954.1">
    <property type="nucleotide sequence ID" value="XM_029146121.3"/>
</dbReference>